<dbReference type="Proteomes" id="UP000594961">
    <property type="component" value="Chromosome"/>
</dbReference>
<evidence type="ECO:0000313" key="6">
    <source>
        <dbReference type="Proteomes" id="UP000594961"/>
    </source>
</evidence>
<evidence type="ECO:0000256" key="1">
    <source>
        <dbReference type="ARBA" id="ARBA00001933"/>
    </source>
</evidence>
<evidence type="ECO:0000256" key="3">
    <source>
        <dbReference type="ARBA" id="ARBA00023239"/>
    </source>
</evidence>
<dbReference type="GO" id="GO:0004794">
    <property type="term" value="F:threonine deaminase activity"/>
    <property type="evidence" value="ECO:0007669"/>
    <property type="project" value="TreeGrafter"/>
</dbReference>
<feature type="domain" description="Tryptophan synthase beta chain-like PALP" evidence="4">
    <location>
        <begin position="63"/>
        <end position="354"/>
    </location>
</feature>
<comment type="cofactor">
    <cofactor evidence="1">
        <name>pyridoxal 5'-phosphate</name>
        <dbReference type="ChEBI" id="CHEBI:597326"/>
    </cofactor>
</comment>
<dbReference type="Gene3D" id="3.40.50.1100">
    <property type="match status" value="2"/>
</dbReference>
<dbReference type="InterPro" id="IPR036052">
    <property type="entry name" value="TrpB-like_PALP_sf"/>
</dbReference>
<dbReference type="GO" id="GO:0006565">
    <property type="term" value="P:L-serine catabolic process"/>
    <property type="evidence" value="ECO:0007669"/>
    <property type="project" value="TreeGrafter"/>
</dbReference>
<dbReference type="PANTHER" id="PTHR48078:SF6">
    <property type="entry name" value="L-THREONINE DEHYDRATASE CATABOLIC TDCB"/>
    <property type="match status" value="1"/>
</dbReference>
<dbReference type="PROSITE" id="PS00165">
    <property type="entry name" value="DEHYDRATASE_SER_THR"/>
    <property type="match status" value="1"/>
</dbReference>
<evidence type="ECO:0000259" key="4">
    <source>
        <dbReference type="Pfam" id="PF00291"/>
    </source>
</evidence>
<evidence type="ECO:0000313" key="5">
    <source>
        <dbReference type="EMBL" id="QOR48275.1"/>
    </source>
</evidence>
<dbReference type="AlphaFoldDB" id="A0A7M1R484"/>
<keyword evidence="3" id="KW-0456">Lyase</keyword>
<accession>A0A7M1R484</accession>
<keyword evidence="2" id="KW-0663">Pyridoxal phosphate</keyword>
<dbReference type="PANTHER" id="PTHR48078">
    <property type="entry name" value="THREONINE DEHYDRATASE, MITOCHONDRIAL-RELATED"/>
    <property type="match status" value="1"/>
</dbReference>
<sequence>MDITLVDRNGRHYTPAAHRWRGDDGEPLHLPPLPGLTRSDVVTNDFSMWRYRKALPFADSRLSLGEGCTALIAVNDELSFLAKAEWMNPTCSFKDRGVSAMVTALKALGAHRILEDSSGNAGSSVAAYARAAGIEATIVVPASTSSQKVDQMEDFGAKVCRVAGTRDHVADESRRMAQDIPYASHNWSPYFLHGIKTLGYEIWENLGFTLPDNIVTVAGSGSIALGLDLAFTELKNCGEIAASPRIFIGQPKGWDPIVATITRLEYTQSPRAMLAEGASIAQPVRRLEVADAVVRTGGTGVSVDDDDIAQSTRYLIDHGLYAEPTSAVAHAAFRKLVRNSTIHTSEQSVLILTGTALKATSATRTALQRH</sequence>
<dbReference type="Pfam" id="PF00291">
    <property type="entry name" value="PALP"/>
    <property type="match status" value="1"/>
</dbReference>
<gene>
    <name evidence="5" type="ORF">INS90_03040</name>
</gene>
<dbReference type="GO" id="GO:0003941">
    <property type="term" value="F:L-serine ammonia-lyase activity"/>
    <property type="evidence" value="ECO:0007669"/>
    <property type="project" value="TreeGrafter"/>
</dbReference>
<dbReference type="InterPro" id="IPR050147">
    <property type="entry name" value="Ser/Thr_Dehydratase"/>
</dbReference>
<dbReference type="GO" id="GO:0030170">
    <property type="term" value="F:pyridoxal phosphate binding"/>
    <property type="evidence" value="ECO:0007669"/>
    <property type="project" value="InterPro"/>
</dbReference>
<dbReference type="EMBL" id="CP063212">
    <property type="protein sequence ID" value="QOR48275.1"/>
    <property type="molecule type" value="Genomic_DNA"/>
</dbReference>
<dbReference type="GO" id="GO:0006567">
    <property type="term" value="P:L-threonine catabolic process"/>
    <property type="evidence" value="ECO:0007669"/>
    <property type="project" value="TreeGrafter"/>
</dbReference>
<evidence type="ECO:0000256" key="2">
    <source>
        <dbReference type="ARBA" id="ARBA00022898"/>
    </source>
</evidence>
<dbReference type="InterPro" id="IPR001926">
    <property type="entry name" value="TrpB-like_PALP"/>
</dbReference>
<organism evidence="5 6">
    <name type="scientific">Trueperella pecoris</name>
    <dbReference type="NCBI Taxonomy" id="2733571"/>
    <lineage>
        <taxon>Bacteria</taxon>
        <taxon>Bacillati</taxon>
        <taxon>Actinomycetota</taxon>
        <taxon>Actinomycetes</taxon>
        <taxon>Actinomycetales</taxon>
        <taxon>Actinomycetaceae</taxon>
        <taxon>Trueperella</taxon>
    </lineage>
</organism>
<dbReference type="SUPFAM" id="SSF53686">
    <property type="entry name" value="Tryptophan synthase beta subunit-like PLP-dependent enzymes"/>
    <property type="match status" value="1"/>
</dbReference>
<dbReference type="InterPro" id="IPR000634">
    <property type="entry name" value="Ser/Thr_deHydtase_PyrdxlP-BS"/>
</dbReference>
<name>A0A7M1R484_9ACTO</name>
<dbReference type="GO" id="GO:0009097">
    <property type="term" value="P:isoleucine biosynthetic process"/>
    <property type="evidence" value="ECO:0007669"/>
    <property type="project" value="TreeGrafter"/>
</dbReference>
<reference evidence="5 6" key="1">
    <citation type="submission" date="2020-10" db="EMBL/GenBank/DDBJ databases">
        <title>Trueperella pecoris sp. nov. isolated from bovine and porcine specimens.</title>
        <authorList>
            <person name="Schoenecker L."/>
            <person name="Schnydrig P."/>
            <person name="Brodard I."/>
            <person name="Thomann A."/>
            <person name="Hemphill A."/>
            <person name="Rodriguez-Campos S."/>
            <person name="Perreten V."/>
            <person name="Jores J."/>
            <person name="Kittl S."/>
        </authorList>
    </citation>
    <scope>NUCLEOTIDE SEQUENCE [LARGE SCALE GENOMIC DNA]</scope>
    <source>
        <strain evidence="5 6">19OD0592</strain>
    </source>
</reference>
<protein>
    <submittedName>
        <fullName evidence="5">Pyridoxal-phosphate dependent enzyme</fullName>
    </submittedName>
</protein>
<dbReference type="RefSeq" id="WP_197554641.1">
    <property type="nucleotide sequence ID" value="NZ_CP063212.1"/>
</dbReference>
<proteinExistence type="predicted"/>